<dbReference type="Proteomes" id="UP000829398">
    <property type="component" value="Chromosome 5"/>
</dbReference>
<dbReference type="EMBL" id="CM039174">
    <property type="protein sequence ID" value="KAH9752874.1"/>
    <property type="molecule type" value="Genomic_DNA"/>
</dbReference>
<reference evidence="2" key="1">
    <citation type="journal article" date="2023" name="Hortic. Res.">
        <title>A chromosome-level phased genome enabling allele-level studies in sweet orange: a case study on citrus Huanglongbing tolerance.</title>
        <authorList>
            <person name="Wu B."/>
            <person name="Yu Q."/>
            <person name="Deng Z."/>
            <person name="Duan Y."/>
            <person name="Luo F."/>
            <person name="Gmitter F. Jr."/>
        </authorList>
    </citation>
    <scope>NUCLEOTIDE SEQUENCE [LARGE SCALE GENOMIC DNA]</scope>
    <source>
        <strain evidence="2">cv. Valencia</strain>
    </source>
</reference>
<comment type="caution">
    <text evidence="1">The sequence shown here is derived from an EMBL/GenBank/DDBJ whole genome shotgun (WGS) entry which is preliminary data.</text>
</comment>
<keyword evidence="2" id="KW-1185">Reference proteome</keyword>
<sequence>MALSAKKKIRFINGSIKHPGDASVAESQHWNRCNNMVKSWLLNSISKEISLSVIYCKLASEIWADLKERLSQVNGPYIFQVEKEIHNLVQDTMSIATYYTKLKALWDELDALCSIPMCSCGSMKAVIQYQQSHKTMKFLMGLNESYSATRGQILLMDPLPNVNKSYSLVLQDERQRAVSSNQTIAPEAAALAAKMNSQERKEYKDVEKRKDGKRERPKCDHCGWVGHTVDKCYHIHGFPPDHRNRKGNSKPSANQTSSLAVDCKESSGYSFTQEQCKQILELLNNVNKPGPMAHHVGTSAMTHLSGKFICLSSSLECTPWIIDSGATDHMDLRSRKTIGTGTERDGLYYLNVFNEVTCQSVNSFPSQLWHRRLGHLSNKSLHLLSTNELDIKACDIALEQATDISNMDFNASIVPRRSFGPTKPPGYLHDFHIQHRLPSQMSQSSESATVTSLATQKWHLHQLDVNNAFLHGDLHEDVYMDLTPGFGRKGDTRFCKLNKSLYGLKQASRQWFAKLSSALRDAGYKQSKADYSMFVQSEEGNFTVVLVYVDDVILAGNNLKKIQELKEFLNGRFKLKDLGSLKYFLGIEVARSRNGIHLCQRKYALEILEDTGFLGAKPTKIPLEQNLNLSASDGDLLTEPSSYRKLVGRLIYLTITQPDLVYAVHVLSQFMDKPRTSHLDAAHRVLRYIKQAPGQGIFLSAHSSIQLKAYCDANWARCRDTRRSITGYCIMLGESLISWKTKKQTNVSRSSAEAEYRSMATTCCEITWLKYLLEGETFASSYVIL</sequence>
<protein>
    <submittedName>
        <fullName evidence="1">Uncharacterized protein</fullName>
    </submittedName>
</protein>
<organism evidence="1 2">
    <name type="scientific">Citrus sinensis</name>
    <name type="common">Sweet orange</name>
    <name type="synonym">Citrus aurantium var. sinensis</name>
    <dbReference type="NCBI Taxonomy" id="2711"/>
    <lineage>
        <taxon>Eukaryota</taxon>
        <taxon>Viridiplantae</taxon>
        <taxon>Streptophyta</taxon>
        <taxon>Embryophyta</taxon>
        <taxon>Tracheophyta</taxon>
        <taxon>Spermatophyta</taxon>
        <taxon>Magnoliopsida</taxon>
        <taxon>eudicotyledons</taxon>
        <taxon>Gunneridae</taxon>
        <taxon>Pentapetalae</taxon>
        <taxon>rosids</taxon>
        <taxon>malvids</taxon>
        <taxon>Sapindales</taxon>
        <taxon>Rutaceae</taxon>
        <taxon>Aurantioideae</taxon>
        <taxon>Citrus</taxon>
    </lineage>
</organism>
<gene>
    <name evidence="1" type="ORF">KPL71_014882</name>
</gene>
<evidence type="ECO:0000313" key="2">
    <source>
        <dbReference type="Proteomes" id="UP000829398"/>
    </source>
</evidence>
<name>A0ACB8KEW9_CITSI</name>
<accession>A0ACB8KEW9</accession>
<evidence type="ECO:0000313" key="1">
    <source>
        <dbReference type="EMBL" id="KAH9752874.1"/>
    </source>
</evidence>
<proteinExistence type="predicted"/>